<dbReference type="AlphaFoldDB" id="A0A4C1XIE9"/>
<organism evidence="1 2">
    <name type="scientific">Eumeta variegata</name>
    <name type="common">Bagworm moth</name>
    <name type="synonym">Eumeta japonica</name>
    <dbReference type="NCBI Taxonomy" id="151549"/>
    <lineage>
        <taxon>Eukaryota</taxon>
        <taxon>Metazoa</taxon>
        <taxon>Ecdysozoa</taxon>
        <taxon>Arthropoda</taxon>
        <taxon>Hexapoda</taxon>
        <taxon>Insecta</taxon>
        <taxon>Pterygota</taxon>
        <taxon>Neoptera</taxon>
        <taxon>Endopterygota</taxon>
        <taxon>Lepidoptera</taxon>
        <taxon>Glossata</taxon>
        <taxon>Ditrysia</taxon>
        <taxon>Tineoidea</taxon>
        <taxon>Psychidae</taxon>
        <taxon>Oiketicinae</taxon>
        <taxon>Eumeta</taxon>
    </lineage>
</organism>
<evidence type="ECO:0000313" key="2">
    <source>
        <dbReference type="Proteomes" id="UP000299102"/>
    </source>
</evidence>
<proteinExistence type="predicted"/>
<protein>
    <submittedName>
        <fullName evidence="1">Uncharacterized protein</fullName>
    </submittedName>
</protein>
<evidence type="ECO:0000313" key="1">
    <source>
        <dbReference type="EMBL" id="GBP62017.1"/>
    </source>
</evidence>
<keyword evidence="2" id="KW-1185">Reference proteome</keyword>
<dbReference type="EMBL" id="BGZK01000829">
    <property type="protein sequence ID" value="GBP62017.1"/>
    <property type="molecule type" value="Genomic_DNA"/>
</dbReference>
<dbReference type="Proteomes" id="UP000299102">
    <property type="component" value="Unassembled WGS sequence"/>
</dbReference>
<comment type="caution">
    <text evidence="1">The sequence shown here is derived from an EMBL/GenBank/DDBJ whole genome shotgun (WGS) entry which is preliminary data.</text>
</comment>
<reference evidence="1 2" key="1">
    <citation type="journal article" date="2019" name="Commun. Biol.">
        <title>The bagworm genome reveals a unique fibroin gene that provides high tensile strength.</title>
        <authorList>
            <person name="Kono N."/>
            <person name="Nakamura H."/>
            <person name="Ohtoshi R."/>
            <person name="Tomita M."/>
            <person name="Numata K."/>
            <person name="Arakawa K."/>
        </authorList>
    </citation>
    <scope>NUCLEOTIDE SEQUENCE [LARGE SCALE GENOMIC DNA]</scope>
</reference>
<sequence length="141" mass="15413">MPQTDTYNSCTNCYPGVSIQVPSDNNSSTTEMFRQLRSQMSETATYDTSIAQLLPWKSTLPKPTPSKPVCYPGSPDPVAHHLTDHSCSTCLSATTTIGLNVTCSTDSGCPETCNNFFTKLFPSTTQGVPRLRRSLLNVSWI</sequence>
<accession>A0A4C1XIE9</accession>
<gene>
    <name evidence="1" type="ORF">EVAR_46046_1</name>
</gene>
<name>A0A4C1XIE9_EUMVA</name>